<name>A0ABS0VT76_9CORY</name>
<organism evidence="1 2">
    <name type="scientific">Corynebacterium marambiense</name>
    <dbReference type="NCBI Taxonomy" id="2765364"/>
    <lineage>
        <taxon>Bacteria</taxon>
        <taxon>Bacillati</taxon>
        <taxon>Actinomycetota</taxon>
        <taxon>Actinomycetes</taxon>
        <taxon>Mycobacteriales</taxon>
        <taxon>Corynebacteriaceae</taxon>
        <taxon>Corynebacterium</taxon>
    </lineage>
</organism>
<accession>A0ABS0VT76</accession>
<proteinExistence type="predicted"/>
<dbReference type="Proteomes" id="UP000625574">
    <property type="component" value="Unassembled WGS sequence"/>
</dbReference>
<evidence type="ECO:0000313" key="2">
    <source>
        <dbReference type="Proteomes" id="UP000625574"/>
    </source>
</evidence>
<dbReference type="EMBL" id="JAEIOT010000004">
    <property type="protein sequence ID" value="MBI8999556.1"/>
    <property type="molecule type" value="Genomic_DNA"/>
</dbReference>
<comment type="caution">
    <text evidence="1">The sequence shown here is derived from an EMBL/GenBank/DDBJ whole genome shotgun (WGS) entry which is preliminary data.</text>
</comment>
<sequence>MKLTDTALTVQLSWWEKAVARRSHLTVPRRAIRAARPLDNAAAAVEKVAGAHLSGTAINGVTRSGTLTGPVAPGSSGITSTFAICHGTEPGIEILLDHPTVQRIIVATPDAGELLDRLDVGQAPAPDRYGTQCP</sequence>
<protein>
    <submittedName>
        <fullName evidence="1">Uncharacterized protein</fullName>
    </submittedName>
</protein>
<keyword evidence="2" id="KW-1185">Reference proteome</keyword>
<evidence type="ECO:0000313" key="1">
    <source>
        <dbReference type="EMBL" id="MBI8999556.1"/>
    </source>
</evidence>
<gene>
    <name evidence="1" type="ORF">JDV76_00970</name>
</gene>
<reference evidence="1 2" key="1">
    <citation type="submission" date="2020-12" db="EMBL/GenBank/DDBJ databases">
        <title>Genome public.</title>
        <authorList>
            <person name="Sun Q."/>
        </authorList>
    </citation>
    <scope>NUCLEOTIDE SEQUENCE [LARGE SCALE GENOMIC DNA]</scope>
    <source>
        <strain evidence="1 2">CCM 8864</strain>
    </source>
</reference>
<dbReference type="RefSeq" id="WP_198735010.1">
    <property type="nucleotide sequence ID" value="NZ_JAEIOT010000004.1"/>
</dbReference>